<evidence type="ECO:0000313" key="2">
    <source>
        <dbReference type="EMBL" id="MBD3870350.1"/>
    </source>
</evidence>
<proteinExistence type="predicted"/>
<dbReference type="InterPro" id="IPR013783">
    <property type="entry name" value="Ig-like_fold"/>
</dbReference>
<comment type="caution">
    <text evidence="2">The sequence shown here is derived from an EMBL/GenBank/DDBJ whole genome shotgun (WGS) entry which is preliminary data.</text>
</comment>
<dbReference type="Gene3D" id="2.60.40.10">
    <property type="entry name" value="Immunoglobulins"/>
    <property type="match status" value="1"/>
</dbReference>
<dbReference type="Proteomes" id="UP000598633">
    <property type="component" value="Unassembled WGS sequence"/>
</dbReference>
<evidence type="ECO:0000256" key="1">
    <source>
        <dbReference type="SAM" id="MobiDB-lite"/>
    </source>
</evidence>
<evidence type="ECO:0008006" key="4">
    <source>
        <dbReference type="Google" id="ProtNLM"/>
    </source>
</evidence>
<feature type="region of interest" description="Disordered" evidence="1">
    <location>
        <begin position="1"/>
        <end position="23"/>
    </location>
</feature>
<reference evidence="2 3" key="1">
    <citation type="submission" date="2020-08" db="EMBL/GenBank/DDBJ databases">
        <title>Acidobacteriota in marine sediments use diverse sulfur dissimilation pathways.</title>
        <authorList>
            <person name="Wasmund K."/>
        </authorList>
    </citation>
    <scope>NUCLEOTIDE SEQUENCE [LARGE SCALE GENOMIC DNA]</scope>
    <source>
        <strain evidence="2">MAG AM3-A</strain>
    </source>
</reference>
<accession>A0A8J7C392</accession>
<organism evidence="2 3">
    <name type="scientific">Candidatus Sulfomarinibacter kjeldsenii</name>
    <dbReference type="NCBI Taxonomy" id="2885994"/>
    <lineage>
        <taxon>Bacteria</taxon>
        <taxon>Pseudomonadati</taxon>
        <taxon>Acidobacteriota</taxon>
        <taxon>Thermoanaerobaculia</taxon>
        <taxon>Thermoanaerobaculales</taxon>
        <taxon>Candidatus Sulfomarinibacteraceae</taxon>
        <taxon>Candidatus Sulfomarinibacter</taxon>
    </lineage>
</organism>
<protein>
    <recommendedName>
        <fullName evidence="4">Fibronectin type-III domain-containing protein</fullName>
    </recommendedName>
</protein>
<name>A0A8J7C392_9BACT</name>
<evidence type="ECO:0000313" key="3">
    <source>
        <dbReference type="Proteomes" id="UP000598633"/>
    </source>
</evidence>
<dbReference type="EMBL" id="JACXWA010000055">
    <property type="protein sequence ID" value="MBD3870350.1"/>
    <property type="molecule type" value="Genomic_DNA"/>
</dbReference>
<sequence length="382" mass="41340">MPIIESPNSPPPTGPEAGDELKTQNSKLRTSVCISVALAIALVGCGKEGVPLPPEIRVAERTTDLTAFQEGDEAVLRWTYPAMTTSGQNLTEIEEIQVWRAALPLGQEPPPPISPQDRQMRRQLLEGQGEVLRALGPDEIATATRGSAILLRDDLELWRRTVEDPGLFVLWYGVRTVCCRHRESELSNVVRLEPKEPPGPPANLGLEAGADGIDVRWIPVADTKTLIERSADGAAWTAVTDEPLDGENWRDEDAAQGQAWSYRLRSVFALPGGDLVVGKPSAPARIDHPDTYPPEAPSNVVCLPEGAQVRVRWGAVASAVTYSVSRQHAGEVADILTDDHRSIEFTDQVPPLGELVYLVVARDAAGNRSQEASCVVVMGVVP</sequence>
<gene>
    <name evidence="2" type="ORF">IFJ97_03190</name>
</gene>
<dbReference type="AlphaFoldDB" id="A0A8J7C392"/>